<comment type="caution">
    <text evidence="1">The sequence shown here is derived from an EMBL/GenBank/DDBJ whole genome shotgun (WGS) entry which is preliminary data.</text>
</comment>
<keyword evidence="2" id="KW-1185">Reference proteome</keyword>
<sequence length="174" mass="18536">MFFTIAAAVPRKKAAKRGGGVRRMNRLNCRALRLPLVTVAVAPSSTVENVHSLHTKALTMALPLSPLPPLLVRVTASPSPVPPLLFRFVSSSTPSRTPACDCGCGGFGGGRITLSDVDSRAASTSCAFQSSSPVSASDQITQKGCNYSRITENRFIAWKQEFEVFLNLIQSGNA</sequence>
<dbReference type="EMBL" id="JASCZI010000450">
    <property type="protein sequence ID" value="MED6111873.1"/>
    <property type="molecule type" value="Genomic_DNA"/>
</dbReference>
<reference evidence="1 2" key="1">
    <citation type="journal article" date="2023" name="Plants (Basel)">
        <title>Bridging the Gap: Combining Genomics and Transcriptomics Approaches to Understand Stylosanthes scabra, an Orphan Legume from the Brazilian Caatinga.</title>
        <authorList>
            <person name="Ferreira-Neto J.R.C."/>
            <person name="da Silva M.D."/>
            <person name="Binneck E."/>
            <person name="de Melo N.F."/>
            <person name="da Silva R.H."/>
            <person name="de Melo A.L.T.M."/>
            <person name="Pandolfi V."/>
            <person name="Bustamante F.O."/>
            <person name="Brasileiro-Vidal A.C."/>
            <person name="Benko-Iseppon A.M."/>
        </authorList>
    </citation>
    <scope>NUCLEOTIDE SEQUENCE [LARGE SCALE GENOMIC DNA]</scope>
    <source>
        <tissue evidence="1">Leaves</tissue>
    </source>
</reference>
<evidence type="ECO:0000313" key="1">
    <source>
        <dbReference type="EMBL" id="MED6111873.1"/>
    </source>
</evidence>
<proteinExistence type="predicted"/>
<evidence type="ECO:0000313" key="2">
    <source>
        <dbReference type="Proteomes" id="UP001341840"/>
    </source>
</evidence>
<accession>A0ABU6QJ72</accession>
<name>A0ABU6QJ72_9FABA</name>
<organism evidence="1 2">
    <name type="scientific">Stylosanthes scabra</name>
    <dbReference type="NCBI Taxonomy" id="79078"/>
    <lineage>
        <taxon>Eukaryota</taxon>
        <taxon>Viridiplantae</taxon>
        <taxon>Streptophyta</taxon>
        <taxon>Embryophyta</taxon>
        <taxon>Tracheophyta</taxon>
        <taxon>Spermatophyta</taxon>
        <taxon>Magnoliopsida</taxon>
        <taxon>eudicotyledons</taxon>
        <taxon>Gunneridae</taxon>
        <taxon>Pentapetalae</taxon>
        <taxon>rosids</taxon>
        <taxon>fabids</taxon>
        <taxon>Fabales</taxon>
        <taxon>Fabaceae</taxon>
        <taxon>Papilionoideae</taxon>
        <taxon>50 kb inversion clade</taxon>
        <taxon>dalbergioids sensu lato</taxon>
        <taxon>Dalbergieae</taxon>
        <taxon>Pterocarpus clade</taxon>
        <taxon>Stylosanthes</taxon>
    </lineage>
</organism>
<protein>
    <submittedName>
        <fullName evidence="1">Uncharacterized protein</fullName>
    </submittedName>
</protein>
<dbReference type="Proteomes" id="UP001341840">
    <property type="component" value="Unassembled WGS sequence"/>
</dbReference>
<gene>
    <name evidence="1" type="ORF">PIB30_056358</name>
</gene>